<proteinExistence type="predicted"/>
<sequence length="127" mass="14331">MIHAHQCLIEQTLNLGNTYRLYCSGKDNGENIMKSIKEGPFHMGTVSYVIAGGTEGVVQQESIPHEEGNDPDLELAKKRDQLLLIRQLDPLSQPEITHLSKESDSMNLHQHLIQKEPKVKQKPPQLL</sequence>
<keyword evidence="3" id="KW-1185">Reference proteome</keyword>
<organism evidence="2 3">
    <name type="scientific">Tanacetum coccineum</name>
    <dbReference type="NCBI Taxonomy" id="301880"/>
    <lineage>
        <taxon>Eukaryota</taxon>
        <taxon>Viridiplantae</taxon>
        <taxon>Streptophyta</taxon>
        <taxon>Embryophyta</taxon>
        <taxon>Tracheophyta</taxon>
        <taxon>Spermatophyta</taxon>
        <taxon>Magnoliopsida</taxon>
        <taxon>eudicotyledons</taxon>
        <taxon>Gunneridae</taxon>
        <taxon>Pentapetalae</taxon>
        <taxon>asterids</taxon>
        <taxon>campanulids</taxon>
        <taxon>Asterales</taxon>
        <taxon>Asteraceae</taxon>
        <taxon>Asteroideae</taxon>
        <taxon>Anthemideae</taxon>
        <taxon>Anthemidinae</taxon>
        <taxon>Tanacetum</taxon>
    </lineage>
</organism>
<comment type="caution">
    <text evidence="2">The sequence shown here is derived from an EMBL/GenBank/DDBJ whole genome shotgun (WGS) entry which is preliminary data.</text>
</comment>
<gene>
    <name evidence="2" type="ORF">Tco_1111067</name>
</gene>
<name>A0ABQ5IKJ5_9ASTR</name>
<dbReference type="Proteomes" id="UP001151760">
    <property type="component" value="Unassembled WGS sequence"/>
</dbReference>
<dbReference type="EMBL" id="BQNB010020892">
    <property type="protein sequence ID" value="GJU00729.1"/>
    <property type="molecule type" value="Genomic_DNA"/>
</dbReference>
<accession>A0ABQ5IKJ5</accession>
<evidence type="ECO:0000313" key="3">
    <source>
        <dbReference type="Proteomes" id="UP001151760"/>
    </source>
</evidence>
<reference evidence="2" key="1">
    <citation type="journal article" date="2022" name="Int. J. Mol. Sci.">
        <title>Draft Genome of Tanacetum Coccineum: Genomic Comparison of Closely Related Tanacetum-Family Plants.</title>
        <authorList>
            <person name="Yamashiro T."/>
            <person name="Shiraishi A."/>
            <person name="Nakayama K."/>
            <person name="Satake H."/>
        </authorList>
    </citation>
    <scope>NUCLEOTIDE SEQUENCE</scope>
</reference>
<feature type="region of interest" description="Disordered" evidence="1">
    <location>
        <begin position="95"/>
        <end position="127"/>
    </location>
</feature>
<evidence type="ECO:0000313" key="2">
    <source>
        <dbReference type="EMBL" id="GJU00729.1"/>
    </source>
</evidence>
<reference evidence="2" key="2">
    <citation type="submission" date="2022-01" db="EMBL/GenBank/DDBJ databases">
        <authorList>
            <person name="Yamashiro T."/>
            <person name="Shiraishi A."/>
            <person name="Satake H."/>
            <person name="Nakayama K."/>
        </authorList>
    </citation>
    <scope>NUCLEOTIDE SEQUENCE</scope>
</reference>
<evidence type="ECO:0000256" key="1">
    <source>
        <dbReference type="SAM" id="MobiDB-lite"/>
    </source>
</evidence>
<protein>
    <submittedName>
        <fullName evidence="2">Uncharacterized protein</fullName>
    </submittedName>
</protein>